<dbReference type="RefSeq" id="XP_009013502.1">
    <property type="nucleotide sequence ID" value="XM_009015254.1"/>
</dbReference>
<sequence>MAASGTCFLHQFILSPVYIMNSEITIDKMPSTDNNNNINVNDNNNSNNICIIKNGTSPQLKMKSQIVKNFKLDFDLPVQNVYTFEEILDLMTNDHSYLKDLTVLFKIVNECNNKLHHYPQFMEALAEIINICRLPFLMTLTSDELTFKKIAIECIEQLGYLMRFHDDHFISHICFSLNGLYNSSNAKEPPFNIEGVKQTTERYNRMLMDESDLAESVAKFMLNMRENDDLILAVLTLTNSISQSECNSLKMLQSDVIPILCNFFKTALENPSRKKSRIVFLSVGVLLNLAEFGPSAIMSQQFMNTQCLSNLRECTVQYLLQSYSVQDKQLRNDLISLVSMLLTKCCNVPLVEMGFVKMLTLFATFQEVKSHNLLVKHMKLYCDENEDYELKLLLIDIIMLMIKIPGVVKVYRECNLIQCLLCYANNPCGRDLFLACPQNNHHGNNNSIMNNVNNNNNMKNVNNKNNNKNNNYNGCNCRIKNNHNIFNSINMTTSGNSNNNSNNNDSVRICDKNPNNIATHCMDSLCNNLDALNTDNFFSKHQTVTNFSVDKYSPKNMQHHQLQHQLKQRPTTTMSQSRVLQPRLAWNAQQFKEIQQLSLLALSQVGPLMLDDVVACHLIQAVLHTMYTCINRPICSCCEFMCGCSTEHFDLQNTLMLDKRLLKRCTTILHNLLLTRYQKVLDEFICCGGMNLLLCMLRYLHSQVTTFDETLQLDKMIVSTQSDMFMILSFSCYGSKQNKNAPHSLRNQILGCLCDLTENPDSLEHLTTWTFDHSHNDDGCSGTDGAVENMKYTSSSSFNRNLDNEVAGMSDLDALCKRKQYKCQMTLTHLLCDLWRQEEAKLGVIRDDLGVVLSNVFLILSVFDVILLNNCGCNISRQTVAIGYKESTGSTFNQTTSQPNELFNR</sequence>
<dbReference type="PANTHER" id="PTHR14716">
    <property type="entry name" value="CILIA- AND FLAGELLA-ASSOCIATED PROTEIN 69"/>
    <property type="match status" value="1"/>
</dbReference>
<evidence type="ECO:0000259" key="1">
    <source>
        <dbReference type="Pfam" id="PF21049"/>
    </source>
</evidence>
<dbReference type="HOGENOM" id="CLU_320615_0_0_1"/>
<name>T1F1Y0_HELRO</name>
<keyword evidence="4" id="KW-1185">Reference proteome</keyword>
<dbReference type="eggNOG" id="ENOG502QV2V">
    <property type="taxonomic scope" value="Eukaryota"/>
</dbReference>
<dbReference type="KEGG" id="hro:HELRODRAFT_169447"/>
<dbReference type="GO" id="GO:0097225">
    <property type="term" value="C:sperm midpiece"/>
    <property type="evidence" value="ECO:0000318"/>
    <property type="project" value="GO_Central"/>
</dbReference>
<dbReference type="InterPro" id="IPR048732">
    <property type="entry name" value="CFA69"/>
</dbReference>
<reference evidence="2 4" key="2">
    <citation type="journal article" date="2013" name="Nature">
        <title>Insights into bilaterian evolution from three spiralian genomes.</title>
        <authorList>
            <person name="Simakov O."/>
            <person name="Marletaz F."/>
            <person name="Cho S.J."/>
            <person name="Edsinger-Gonzales E."/>
            <person name="Havlak P."/>
            <person name="Hellsten U."/>
            <person name="Kuo D.H."/>
            <person name="Larsson T."/>
            <person name="Lv J."/>
            <person name="Arendt D."/>
            <person name="Savage R."/>
            <person name="Osoegawa K."/>
            <person name="de Jong P."/>
            <person name="Grimwood J."/>
            <person name="Chapman J.A."/>
            <person name="Shapiro H."/>
            <person name="Aerts A."/>
            <person name="Otillar R.P."/>
            <person name="Terry A.Y."/>
            <person name="Boore J.L."/>
            <person name="Grigoriev I.V."/>
            <person name="Lindberg D.R."/>
            <person name="Seaver E.C."/>
            <person name="Weisblat D.A."/>
            <person name="Putnam N.H."/>
            <person name="Rokhsar D.S."/>
        </authorList>
    </citation>
    <scope>NUCLEOTIDE SEQUENCE</scope>
</reference>
<organism evidence="3 4">
    <name type="scientific">Helobdella robusta</name>
    <name type="common">Californian leech</name>
    <dbReference type="NCBI Taxonomy" id="6412"/>
    <lineage>
        <taxon>Eukaryota</taxon>
        <taxon>Metazoa</taxon>
        <taxon>Spiralia</taxon>
        <taxon>Lophotrochozoa</taxon>
        <taxon>Annelida</taxon>
        <taxon>Clitellata</taxon>
        <taxon>Hirudinea</taxon>
        <taxon>Rhynchobdellida</taxon>
        <taxon>Glossiphoniidae</taxon>
        <taxon>Helobdella</taxon>
    </lineage>
</organism>
<dbReference type="GO" id="GO:0097730">
    <property type="term" value="C:non-motile cilium"/>
    <property type="evidence" value="ECO:0000318"/>
    <property type="project" value="GO_Central"/>
</dbReference>
<accession>T1F1Y0</accession>
<proteinExistence type="predicted"/>
<dbReference type="GeneID" id="20202830"/>
<gene>
    <name evidence="3" type="primary">20202830</name>
    <name evidence="2" type="ORF">HELRODRAFT_169447</name>
</gene>
<dbReference type="AlphaFoldDB" id="T1F1Y0"/>
<evidence type="ECO:0000313" key="2">
    <source>
        <dbReference type="EMBL" id="ESO08572.1"/>
    </source>
</evidence>
<dbReference type="OrthoDB" id="191673at2759"/>
<evidence type="ECO:0000313" key="4">
    <source>
        <dbReference type="Proteomes" id="UP000015101"/>
    </source>
</evidence>
<dbReference type="STRING" id="6412.T1F1Y0"/>
<dbReference type="GO" id="GO:1902093">
    <property type="term" value="P:positive regulation of flagellated sperm motility"/>
    <property type="evidence" value="ECO:0000318"/>
    <property type="project" value="GO_Central"/>
</dbReference>
<dbReference type="EMBL" id="AMQM01003288">
    <property type="status" value="NOT_ANNOTATED_CDS"/>
    <property type="molecule type" value="Genomic_DNA"/>
</dbReference>
<dbReference type="CTD" id="20202830"/>
<reference evidence="3" key="3">
    <citation type="submission" date="2015-06" db="UniProtKB">
        <authorList>
            <consortium name="EnsemblMetazoa"/>
        </authorList>
    </citation>
    <scope>IDENTIFICATION</scope>
</reference>
<dbReference type="Pfam" id="PF21049">
    <property type="entry name" value="CFA69_ARM_rpt"/>
    <property type="match status" value="2"/>
</dbReference>
<protein>
    <recommendedName>
        <fullName evidence="1">Cilia- and flagella-associated protein 69 ARM repeats domain-containing protein</fullName>
    </recommendedName>
</protein>
<feature type="domain" description="Cilia- and flagella-associated protein 69 ARM repeats" evidence="1">
    <location>
        <begin position="96"/>
        <end position="426"/>
    </location>
</feature>
<dbReference type="PANTHER" id="PTHR14716:SF0">
    <property type="entry name" value="CILIA- AND FLAGELLA-ASSOCIATED PROTEIN 69"/>
    <property type="match status" value="1"/>
</dbReference>
<dbReference type="EMBL" id="KB096080">
    <property type="protein sequence ID" value="ESO08572.1"/>
    <property type="molecule type" value="Genomic_DNA"/>
</dbReference>
<dbReference type="EnsemblMetazoa" id="HelroT169447">
    <property type="protein sequence ID" value="HelroP169447"/>
    <property type="gene ID" value="HelroG169447"/>
</dbReference>
<dbReference type="InterPro" id="IPR048733">
    <property type="entry name" value="CFA69_ARM_dom"/>
</dbReference>
<dbReference type="InParanoid" id="T1F1Y0"/>
<feature type="domain" description="Cilia- and flagella-associated protein 69 ARM repeats" evidence="1">
    <location>
        <begin position="584"/>
        <end position="740"/>
    </location>
</feature>
<reference evidence="4" key="1">
    <citation type="submission" date="2012-12" db="EMBL/GenBank/DDBJ databases">
        <authorList>
            <person name="Hellsten U."/>
            <person name="Grimwood J."/>
            <person name="Chapman J.A."/>
            <person name="Shapiro H."/>
            <person name="Aerts A."/>
            <person name="Otillar R.P."/>
            <person name="Terry A.Y."/>
            <person name="Boore J.L."/>
            <person name="Simakov O."/>
            <person name="Marletaz F."/>
            <person name="Cho S.-J."/>
            <person name="Edsinger-Gonzales E."/>
            <person name="Havlak P."/>
            <person name="Kuo D.-H."/>
            <person name="Larsson T."/>
            <person name="Lv J."/>
            <person name="Arendt D."/>
            <person name="Savage R."/>
            <person name="Osoegawa K."/>
            <person name="de Jong P."/>
            <person name="Lindberg D.R."/>
            <person name="Seaver E.C."/>
            <person name="Weisblat D.A."/>
            <person name="Putnam N.H."/>
            <person name="Grigoriev I.V."/>
            <person name="Rokhsar D.S."/>
        </authorList>
    </citation>
    <scope>NUCLEOTIDE SEQUENCE</scope>
</reference>
<evidence type="ECO:0000313" key="3">
    <source>
        <dbReference type="EnsemblMetazoa" id="HelroP169447"/>
    </source>
</evidence>
<dbReference type="Proteomes" id="UP000015101">
    <property type="component" value="Unassembled WGS sequence"/>
</dbReference>